<evidence type="ECO:0000256" key="5">
    <source>
        <dbReference type="ARBA" id="ARBA00022691"/>
    </source>
</evidence>
<dbReference type="SUPFAM" id="SSF53335">
    <property type="entry name" value="S-adenosyl-L-methionine-dependent methyltransferases"/>
    <property type="match status" value="1"/>
</dbReference>
<evidence type="ECO:0000256" key="1">
    <source>
        <dbReference type="ARBA" id="ARBA00004953"/>
    </source>
</evidence>
<dbReference type="SUPFAM" id="SSF53790">
    <property type="entry name" value="Tetrapyrrole methylase"/>
    <property type="match status" value="1"/>
</dbReference>
<keyword evidence="5" id="KW-0949">S-adenosyl-L-methionine</keyword>
<reference evidence="8 9" key="1">
    <citation type="journal article" date="2010" name="Stand. Genomic Sci.">
        <title>Complete genome sequence of Nocardiopsis dassonvillei type strain (IMRU 509).</title>
        <authorList>
            <person name="Sun H."/>
            <person name="Lapidus A."/>
            <person name="Nolan M."/>
            <person name="Lucas S."/>
            <person name="Del Rio T.G."/>
            <person name="Tice H."/>
            <person name="Cheng J.F."/>
            <person name="Tapia R."/>
            <person name="Han C."/>
            <person name="Goodwin L."/>
            <person name="Pitluck S."/>
            <person name="Pagani I."/>
            <person name="Ivanova N."/>
            <person name="Mavromatis K."/>
            <person name="Mikhailova N."/>
            <person name="Pati A."/>
            <person name="Chen A."/>
            <person name="Palaniappan K."/>
            <person name="Land M."/>
            <person name="Hauser L."/>
            <person name="Chang Y.J."/>
            <person name="Jeffries C.D."/>
            <person name="Djao O.D."/>
            <person name="Rohde M."/>
            <person name="Sikorski J."/>
            <person name="Goker M."/>
            <person name="Woyke T."/>
            <person name="Bristow J."/>
            <person name="Eisen J.A."/>
            <person name="Markowitz V."/>
            <person name="Hugenholtz P."/>
            <person name="Kyrpides N.C."/>
            <person name="Klenk H.P."/>
        </authorList>
    </citation>
    <scope>NUCLEOTIDE SEQUENCE [LARGE SCALE GENOMIC DNA]</scope>
    <source>
        <strain evidence="9">ATCC 23218 / DSM 43111 / CIP 107115 / JCM 7437 / KCTC 9190 / NBRC 14626 / NCTC 10488 / NRRL B-5397 / IMRU 509</strain>
    </source>
</reference>
<dbReference type="InterPro" id="IPR014008">
    <property type="entry name" value="Cbl_synth_MTase_CbiT"/>
</dbReference>
<dbReference type="Pfam" id="PF00590">
    <property type="entry name" value="TP_methylase"/>
    <property type="match status" value="1"/>
</dbReference>
<name>D7B4L1_NOCDD</name>
<dbReference type="eggNOG" id="COG2242">
    <property type="taxonomic scope" value="Bacteria"/>
</dbReference>
<feature type="compositionally biased region" description="Basic and acidic residues" evidence="6">
    <location>
        <begin position="1"/>
        <end position="16"/>
    </location>
</feature>
<keyword evidence="4 8" id="KW-0808">Transferase</keyword>
<gene>
    <name evidence="8" type="ordered locus">Ndas_1622</name>
</gene>
<comment type="pathway">
    <text evidence="1">Cofactor biosynthesis; adenosylcobalamin biosynthesis.</text>
</comment>
<dbReference type="HOGENOM" id="CLU_031955_0_0_11"/>
<dbReference type="GeneID" id="91484227"/>
<dbReference type="Proteomes" id="UP000002219">
    <property type="component" value="Chromosome 1"/>
</dbReference>
<organism evidence="8 9">
    <name type="scientific">Nocardiopsis dassonvillei (strain ATCC 23218 / DSM 43111 / CIP 107115 / JCM 7437 / KCTC 9190 / NBRC 14626 / NCTC 10488 / NRRL B-5397 / IMRU 509)</name>
    <name type="common">Actinomadura dassonvillei</name>
    <dbReference type="NCBI Taxonomy" id="446468"/>
    <lineage>
        <taxon>Bacteria</taxon>
        <taxon>Bacillati</taxon>
        <taxon>Actinomycetota</taxon>
        <taxon>Actinomycetes</taxon>
        <taxon>Streptosporangiales</taxon>
        <taxon>Nocardiopsidaceae</taxon>
        <taxon>Nocardiopsis</taxon>
    </lineage>
</organism>
<dbReference type="eggNOG" id="COG2241">
    <property type="taxonomic scope" value="Bacteria"/>
</dbReference>
<accession>D7B4L1</accession>
<dbReference type="UniPathway" id="UPA00148"/>
<dbReference type="Gene3D" id="3.40.50.150">
    <property type="entry name" value="Vaccinia Virus protein VP39"/>
    <property type="match status" value="1"/>
</dbReference>
<evidence type="ECO:0000256" key="4">
    <source>
        <dbReference type="ARBA" id="ARBA00022679"/>
    </source>
</evidence>
<evidence type="ECO:0000313" key="9">
    <source>
        <dbReference type="Proteomes" id="UP000002219"/>
    </source>
</evidence>
<evidence type="ECO:0000313" key="8">
    <source>
        <dbReference type="EMBL" id="ADH67051.1"/>
    </source>
</evidence>
<dbReference type="InterPro" id="IPR029063">
    <property type="entry name" value="SAM-dependent_MTases_sf"/>
</dbReference>
<dbReference type="InterPro" id="IPR014777">
    <property type="entry name" value="4pyrrole_Mease_sub1"/>
</dbReference>
<dbReference type="EC" id="2.1.1.132" evidence="8"/>
<dbReference type="InterPro" id="IPR012818">
    <property type="entry name" value="CbiE"/>
</dbReference>
<dbReference type="EMBL" id="CP002040">
    <property type="protein sequence ID" value="ADH67051.1"/>
    <property type="molecule type" value="Genomic_DNA"/>
</dbReference>
<dbReference type="NCBIfam" id="TIGR02467">
    <property type="entry name" value="CbiE"/>
    <property type="match status" value="1"/>
</dbReference>
<sequence length="496" mass="50542">MKDDSRPPVTHHRPDAAARGSGAPSTDACGAEPPSVTRHRPDAAARGSGAPSTDACGAEPASVTHRAAAREDGVSPPTGRRITVVGIGADGWPGLPERLRALVLAADTVLGGRRHLAMLPDRPRQRRLAWPSPLREGLPPLLASLDAASADPASADSASPDGPSTVALASGDPLVSGIATTLIDLLGADAVRVEPAVSSVALARARMGWPAERCAVVGLVGRDPRLLLRQLAPGHRVLVLSSDGATPAAVAALLVGAGYGASRMTVLGDLGADSESRLETTADHWLASPPGTVPPLHVLALELLGPPGHGLVAGLPDDAFEHDGQLTKRDLRASALARLAPSPGQHLWDVGAGAGSVGIEWMRAHPSCTATAVEAHPERAARIGRNAGRLGVPGLDVVTGRAPDALAGLPAPDAVFVGGGATRPGVLDACLGALRPGGRIVVHGVTLETEHLLADAHRRHGGELTRIAVETTAPIGGFTGWTPARTVTQWCLAVLP</sequence>
<dbReference type="KEGG" id="nda:Ndas_1622"/>
<dbReference type="InterPro" id="IPR000878">
    <property type="entry name" value="4pyrrol_Mease"/>
</dbReference>
<evidence type="ECO:0000256" key="3">
    <source>
        <dbReference type="ARBA" id="ARBA00022603"/>
    </source>
</evidence>
<proteinExistence type="predicted"/>
<dbReference type="STRING" id="446468.Ndas_1622"/>
<keyword evidence="2" id="KW-0169">Cobalamin biosynthesis</keyword>
<dbReference type="Gene3D" id="3.40.1010.10">
    <property type="entry name" value="Cobalt-precorrin-4 Transmethylase, Domain 1"/>
    <property type="match status" value="1"/>
</dbReference>
<dbReference type="GO" id="GO:0046025">
    <property type="term" value="F:precorrin-6Y C5,15-methyltransferase (decarboxylating) activity"/>
    <property type="evidence" value="ECO:0007669"/>
    <property type="project" value="UniProtKB-EC"/>
</dbReference>
<dbReference type="PANTHER" id="PTHR43182">
    <property type="entry name" value="COBALT-PRECORRIN-6B C(15)-METHYLTRANSFERASE (DECARBOXYLATING)"/>
    <property type="match status" value="1"/>
</dbReference>
<evidence type="ECO:0000256" key="2">
    <source>
        <dbReference type="ARBA" id="ARBA00022573"/>
    </source>
</evidence>
<keyword evidence="3 8" id="KW-0489">Methyltransferase</keyword>
<dbReference type="CDD" id="cd11644">
    <property type="entry name" value="Precorrin-6Y-MT"/>
    <property type="match status" value="1"/>
</dbReference>
<feature type="domain" description="Tetrapyrrole methylase" evidence="7">
    <location>
        <begin position="81"/>
        <end position="282"/>
    </location>
</feature>
<dbReference type="RefSeq" id="WP_013152658.1">
    <property type="nucleotide sequence ID" value="NC_014210.1"/>
</dbReference>
<dbReference type="GO" id="GO:0008276">
    <property type="term" value="F:protein methyltransferase activity"/>
    <property type="evidence" value="ECO:0007669"/>
    <property type="project" value="InterPro"/>
</dbReference>
<evidence type="ECO:0000259" key="7">
    <source>
        <dbReference type="Pfam" id="PF00590"/>
    </source>
</evidence>
<dbReference type="GO" id="GO:0032259">
    <property type="term" value="P:methylation"/>
    <property type="evidence" value="ECO:0007669"/>
    <property type="project" value="UniProtKB-KW"/>
</dbReference>
<dbReference type="InterPro" id="IPR035996">
    <property type="entry name" value="4pyrrol_Methylase_sf"/>
</dbReference>
<dbReference type="CDD" id="cd02440">
    <property type="entry name" value="AdoMet_MTases"/>
    <property type="match status" value="1"/>
</dbReference>
<dbReference type="PANTHER" id="PTHR43182:SF1">
    <property type="entry name" value="COBALT-PRECORRIN-7 C(5)-METHYLTRANSFERASE"/>
    <property type="match status" value="1"/>
</dbReference>
<keyword evidence="9" id="KW-1185">Reference proteome</keyword>
<dbReference type="AlphaFoldDB" id="D7B4L1"/>
<protein>
    <submittedName>
        <fullName evidence="8">Precorrin-6Y C5,15-methyltransferase (Decarboxylating), CbiT subunit</fullName>
        <ecNumber evidence="8">2.1.1.132</ecNumber>
    </submittedName>
</protein>
<dbReference type="GO" id="GO:0009236">
    <property type="term" value="P:cobalamin biosynthetic process"/>
    <property type="evidence" value="ECO:0007669"/>
    <property type="project" value="UniProtKB-UniPathway"/>
</dbReference>
<dbReference type="NCBIfam" id="TIGR02469">
    <property type="entry name" value="CbiT"/>
    <property type="match status" value="1"/>
</dbReference>
<dbReference type="InterPro" id="IPR050714">
    <property type="entry name" value="Cobalamin_biosynth_MTase"/>
</dbReference>
<feature type="region of interest" description="Disordered" evidence="6">
    <location>
        <begin position="1"/>
        <end position="80"/>
    </location>
</feature>
<evidence type="ECO:0000256" key="6">
    <source>
        <dbReference type="SAM" id="MobiDB-lite"/>
    </source>
</evidence>